<keyword evidence="3" id="KW-1185">Reference proteome</keyword>
<dbReference type="NCBIfam" id="TIGR04201">
    <property type="entry name" value="Myxo_Cys_RPT"/>
    <property type="match status" value="4"/>
</dbReference>
<sequence>MPADVRTSPLPIRAYAALSLLAVCLASAPAVAQETLKLPDVVVTGAPVAPSPNSEVGTGLCMASNVWTRAASDFPQSQTNYTGNLNTYMEENRSTRQTSVLRSAFDLSNNLNDGRTLSYGDYVNVVTGCPIGGCGFHYNTPTTRFVSRFRGYLNVTQDMVGRVLHFGFYADDAISLVLFDRSNARYDVIIRPPEIGAATRRTTNSVTFTQSGLYPVELIYVQIVEHAALEFAVLDGTFTDFDLPANQPPVVPLSSAGFSLVQPTQFYQSENGRPSYPADLDQCQQCNRNDANAQNNSTCGPYYYCNSAALCAPCDSALFCGASCSPCGQSTPYCANLNGQTTCVQCTEDSQCPNGRCDPTDNFCRGCNDNADCPTGRCDLTDNSCKGCVNDAQCGSGQVCDEPNFTCVQCTGDENCANGQVCDPTSNSCVECNQDSDCGRGETCSANACVPCNTNDACAGNSCNCCPNGTQCAAPTPGAPPSCIECTTDSQCSNGQRCDTVNGACVDAVPECNTADRCGPGCSKCPGERPFCLDGEVCVQCRTDLECGDGQFCLSGECSACTTDERCGNRCDSCGDATPFCLTDGSVQNSVCVGCVNDSDCGSGTCDPTTRTCSNTGACAVTCGEGLVCDGAACVECFADAHCPCGGTCDLASSTCSESCADSGDCLGVEFCSAETLQCERGRRKPGTEPQGGAFCCGTTAEDTPTGSTAILVTLALGFLFLRSARRVR</sequence>
<dbReference type="EMBL" id="JAAIYO010000005">
    <property type="protein sequence ID" value="MBE4750157.1"/>
    <property type="molecule type" value="Genomic_DNA"/>
</dbReference>
<keyword evidence="1" id="KW-0732">Signal</keyword>
<protein>
    <recommendedName>
        <fullName evidence="4">TraA</fullName>
    </recommendedName>
</protein>
<dbReference type="Proteomes" id="UP001516472">
    <property type="component" value="Unassembled WGS sequence"/>
</dbReference>
<evidence type="ECO:0000256" key="1">
    <source>
        <dbReference type="SAM" id="SignalP"/>
    </source>
</evidence>
<feature type="signal peptide" evidence="1">
    <location>
        <begin position="1"/>
        <end position="32"/>
    </location>
</feature>
<comment type="caution">
    <text evidence="2">The sequence shown here is derived from an EMBL/GenBank/DDBJ whole genome shotgun (WGS) entry which is preliminary data.</text>
</comment>
<dbReference type="InterPro" id="IPR026435">
    <property type="entry name" value="Myxo_Cys_rpt"/>
</dbReference>
<evidence type="ECO:0008006" key="4">
    <source>
        <dbReference type="Google" id="ProtNLM"/>
    </source>
</evidence>
<proteinExistence type="predicted"/>
<evidence type="ECO:0000313" key="2">
    <source>
        <dbReference type="EMBL" id="MBE4750157.1"/>
    </source>
</evidence>
<gene>
    <name evidence="2" type="ORF">G4177_18490</name>
</gene>
<organism evidence="2 3">
    <name type="scientific">Corallococcus soli</name>
    <dbReference type="NCBI Taxonomy" id="2710757"/>
    <lineage>
        <taxon>Bacteria</taxon>
        <taxon>Pseudomonadati</taxon>
        <taxon>Myxococcota</taxon>
        <taxon>Myxococcia</taxon>
        <taxon>Myxococcales</taxon>
        <taxon>Cystobacterineae</taxon>
        <taxon>Myxococcaceae</taxon>
        <taxon>Corallococcus</taxon>
    </lineage>
</organism>
<feature type="chain" id="PRO_5047446079" description="TraA" evidence="1">
    <location>
        <begin position="33"/>
        <end position="729"/>
    </location>
</feature>
<accession>A0ABR9PQR0</accession>
<dbReference type="InterPro" id="IPR030819">
    <property type="entry name" value="Myxo_TraA_N"/>
</dbReference>
<reference evidence="2 3" key="1">
    <citation type="submission" date="2020-02" db="EMBL/GenBank/DDBJ databases">
        <authorList>
            <person name="Babadi Z.K."/>
            <person name="Risdian C."/>
            <person name="Ebrahimipour G.H."/>
            <person name="Wink J."/>
        </authorList>
    </citation>
    <scope>NUCLEOTIDE SEQUENCE [LARGE SCALE GENOMIC DNA]</scope>
    <source>
        <strain evidence="2 3">ZKHCc1 1396</strain>
    </source>
</reference>
<name>A0ABR9PQR0_9BACT</name>
<dbReference type="NCBIfam" id="TIGR04566">
    <property type="entry name" value="myxo_TraA_Nterm"/>
    <property type="match status" value="1"/>
</dbReference>
<evidence type="ECO:0000313" key="3">
    <source>
        <dbReference type="Proteomes" id="UP001516472"/>
    </source>
</evidence>